<feature type="compositionally biased region" description="Basic residues" evidence="1">
    <location>
        <begin position="508"/>
        <end position="520"/>
    </location>
</feature>
<sequence>MDITEDDAAPDSELNAEEVTDFDTMFDTTMMEQIDNVARQLGSDGYLEDEGEDADADISQGMQARIERRNEALNGSAQIAADTIQQSIEDTAAERQMDDSGRVGQRDEMRMQQTELRMPLPFAPSVSSGQLRRSPRGLIRAGKIERALPPELQRIRKELGERLAKDNLDDSKELDTTMDMQRQFLEDSATIPSQLWRIPGRVRGQLKLNMDRILTDYILFDEVVDDINEMLDRIHNWPRRVVGGILRSFCEDVEEKGRKKVHVCLSQTDDGHEFNVAILNPNPLFPPARNTAAGWNPNYMPRSHIKGCGPECPWTIRRDNNKERMIRAQARREREKALVKVGDVGPPSMGAISMTLAQKLDRMVMPPPPPRPRQIPSSFAQSPPSPRPRHTQLPGSSLLSSPSPRPGRATLPARSNSTALLLNAANLSKIPDATIQPYRFMPDPNSQESSRSATPSPPVIPEPDPRAELKYMSVTDVNKYRNNFFVKSLPSPESSKREENTSLIPQRVARKQPKRLKNKHPKVEKYQVARKQPKQLKKQHPKVEEYQVDPDGH</sequence>
<evidence type="ECO:0000313" key="3">
    <source>
        <dbReference type="Proteomes" id="UP000799424"/>
    </source>
</evidence>
<protein>
    <submittedName>
        <fullName evidence="2">Uncharacterized protein</fullName>
    </submittedName>
</protein>
<name>A0A6A7A1N9_9PLEO</name>
<feature type="region of interest" description="Disordered" evidence="1">
    <location>
        <begin position="435"/>
        <end position="465"/>
    </location>
</feature>
<proteinExistence type="predicted"/>
<feature type="compositionally biased region" description="Basic and acidic residues" evidence="1">
    <location>
        <begin position="541"/>
        <end position="553"/>
    </location>
</feature>
<keyword evidence="3" id="KW-1185">Reference proteome</keyword>
<feature type="compositionally biased region" description="Basic residues" evidence="1">
    <location>
        <begin position="531"/>
        <end position="540"/>
    </location>
</feature>
<feature type="region of interest" description="Disordered" evidence="1">
    <location>
        <begin position="362"/>
        <end position="412"/>
    </location>
</feature>
<dbReference type="Proteomes" id="UP000799424">
    <property type="component" value="Unassembled WGS sequence"/>
</dbReference>
<evidence type="ECO:0000256" key="1">
    <source>
        <dbReference type="SAM" id="MobiDB-lite"/>
    </source>
</evidence>
<dbReference type="AlphaFoldDB" id="A0A6A7A1N9"/>
<feature type="compositionally biased region" description="Polar residues" evidence="1">
    <location>
        <begin position="444"/>
        <end position="454"/>
    </location>
</feature>
<dbReference type="EMBL" id="MU006226">
    <property type="protein sequence ID" value="KAF2826465.1"/>
    <property type="molecule type" value="Genomic_DNA"/>
</dbReference>
<reference evidence="2" key="1">
    <citation type="journal article" date="2020" name="Stud. Mycol.">
        <title>101 Dothideomycetes genomes: a test case for predicting lifestyles and emergence of pathogens.</title>
        <authorList>
            <person name="Haridas S."/>
            <person name="Albert R."/>
            <person name="Binder M."/>
            <person name="Bloem J."/>
            <person name="Labutti K."/>
            <person name="Salamov A."/>
            <person name="Andreopoulos B."/>
            <person name="Baker S."/>
            <person name="Barry K."/>
            <person name="Bills G."/>
            <person name="Bluhm B."/>
            <person name="Cannon C."/>
            <person name="Castanera R."/>
            <person name="Culley D."/>
            <person name="Daum C."/>
            <person name="Ezra D."/>
            <person name="Gonzalez J."/>
            <person name="Henrissat B."/>
            <person name="Kuo A."/>
            <person name="Liang C."/>
            <person name="Lipzen A."/>
            <person name="Lutzoni F."/>
            <person name="Magnuson J."/>
            <person name="Mondo S."/>
            <person name="Nolan M."/>
            <person name="Ohm R."/>
            <person name="Pangilinan J."/>
            <person name="Park H.-J."/>
            <person name="Ramirez L."/>
            <person name="Alfaro M."/>
            <person name="Sun H."/>
            <person name="Tritt A."/>
            <person name="Yoshinaga Y."/>
            <person name="Zwiers L.-H."/>
            <person name="Turgeon B."/>
            <person name="Goodwin S."/>
            <person name="Spatafora J."/>
            <person name="Crous P."/>
            <person name="Grigoriev I."/>
        </authorList>
    </citation>
    <scope>NUCLEOTIDE SEQUENCE</scope>
    <source>
        <strain evidence="2">CBS 113818</strain>
    </source>
</reference>
<feature type="compositionally biased region" description="Low complexity" evidence="1">
    <location>
        <begin position="393"/>
        <end position="408"/>
    </location>
</feature>
<evidence type="ECO:0000313" key="2">
    <source>
        <dbReference type="EMBL" id="KAF2826465.1"/>
    </source>
</evidence>
<dbReference type="OrthoDB" id="3788294at2759"/>
<feature type="region of interest" description="Disordered" evidence="1">
    <location>
        <begin position="487"/>
        <end position="553"/>
    </location>
</feature>
<accession>A0A6A7A1N9</accession>
<organism evidence="2 3">
    <name type="scientific">Ophiobolus disseminans</name>
    <dbReference type="NCBI Taxonomy" id="1469910"/>
    <lineage>
        <taxon>Eukaryota</taxon>
        <taxon>Fungi</taxon>
        <taxon>Dikarya</taxon>
        <taxon>Ascomycota</taxon>
        <taxon>Pezizomycotina</taxon>
        <taxon>Dothideomycetes</taxon>
        <taxon>Pleosporomycetidae</taxon>
        <taxon>Pleosporales</taxon>
        <taxon>Pleosporineae</taxon>
        <taxon>Phaeosphaeriaceae</taxon>
        <taxon>Ophiobolus</taxon>
    </lineage>
</organism>
<gene>
    <name evidence="2" type="ORF">CC86DRAFT_406730</name>
</gene>